<dbReference type="STRING" id="240427.AYR62_04675"/>
<dbReference type="NCBIfam" id="NF041438">
    <property type="entry name" value="SepM_fam_S16"/>
    <property type="match status" value="1"/>
</dbReference>
<keyword evidence="1" id="KW-0472">Membrane</keyword>
<feature type="transmembrane region" description="Helical" evidence="1">
    <location>
        <begin position="12"/>
        <end position="34"/>
    </location>
</feature>
<evidence type="ECO:0000259" key="2">
    <source>
        <dbReference type="Pfam" id="PF05362"/>
    </source>
</evidence>
<keyword evidence="5" id="KW-1185">Reference proteome</keyword>
<evidence type="ECO:0000259" key="3">
    <source>
        <dbReference type="Pfam" id="PF13180"/>
    </source>
</evidence>
<evidence type="ECO:0000256" key="1">
    <source>
        <dbReference type="SAM" id="Phobius"/>
    </source>
</evidence>
<dbReference type="GO" id="GO:0030163">
    <property type="term" value="P:protein catabolic process"/>
    <property type="evidence" value="ECO:0007669"/>
    <property type="project" value="InterPro"/>
</dbReference>
<dbReference type="Pfam" id="PF13180">
    <property type="entry name" value="PDZ_2"/>
    <property type="match status" value="1"/>
</dbReference>
<dbReference type="Gene3D" id="3.30.230.10">
    <property type="match status" value="1"/>
</dbReference>
<gene>
    <name evidence="4" type="ORF">AYR63_11710</name>
</gene>
<reference evidence="4 5" key="1">
    <citation type="submission" date="2016-03" db="EMBL/GenBank/DDBJ databases">
        <title>Pediococcus and Lactobacillus from brewery environment - whole genome sequencing and assembly.</title>
        <authorList>
            <person name="Behr J."/>
            <person name="Geissler A.J."/>
            <person name="Vogel R.F."/>
        </authorList>
    </citation>
    <scope>NUCLEOTIDE SEQUENCE [LARGE SCALE GENOMIC DNA]</scope>
    <source>
        <strain evidence="4 5">TMW 1.1995</strain>
    </source>
</reference>
<organism evidence="4 5">
    <name type="scientific">Secundilactobacillus paracollinoides</name>
    <dbReference type="NCBI Taxonomy" id="240427"/>
    <lineage>
        <taxon>Bacteria</taxon>
        <taxon>Bacillati</taxon>
        <taxon>Bacillota</taxon>
        <taxon>Bacilli</taxon>
        <taxon>Lactobacillales</taxon>
        <taxon>Lactobacillaceae</taxon>
        <taxon>Secundilactobacillus</taxon>
    </lineage>
</organism>
<keyword evidence="1" id="KW-1133">Transmembrane helix</keyword>
<dbReference type="AlphaFoldDB" id="A0A1B2J0E4"/>
<dbReference type="GO" id="GO:0004176">
    <property type="term" value="F:ATP-dependent peptidase activity"/>
    <property type="evidence" value="ECO:0007669"/>
    <property type="project" value="InterPro"/>
</dbReference>
<dbReference type="Pfam" id="PF05362">
    <property type="entry name" value="Lon_C"/>
    <property type="match status" value="1"/>
</dbReference>
<dbReference type="EMBL" id="CP014924">
    <property type="protein sequence ID" value="ANZ67729.1"/>
    <property type="molecule type" value="Genomic_DNA"/>
</dbReference>
<dbReference type="GO" id="GO:0006508">
    <property type="term" value="P:proteolysis"/>
    <property type="evidence" value="ECO:0007669"/>
    <property type="project" value="InterPro"/>
</dbReference>
<dbReference type="InterPro" id="IPR001478">
    <property type="entry name" value="PDZ"/>
</dbReference>
<dbReference type="OrthoDB" id="2356897at2"/>
<dbReference type="InterPro" id="IPR036034">
    <property type="entry name" value="PDZ_sf"/>
</dbReference>
<protein>
    <submittedName>
        <fullName evidence="4">Peptidase</fullName>
    </submittedName>
</protein>
<dbReference type="InterPro" id="IPR027065">
    <property type="entry name" value="Lon_Prtase"/>
</dbReference>
<proteinExistence type="predicted"/>
<dbReference type="SUPFAM" id="SSF54211">
    <property type="entry name" value="Ribosomal protein S5 domain 2-like"/>
    <property type="match status" value="1"/>
</dbReference>
<keyword evidence="1" id="KW-0812">Transmembrane</keyword>
<dbReference type="InterPro" id="IPR014721">
    <property type="entry name" value="Ribsml_uS5_D2-typ_fold_subgr"/>
</dbReference>
<dbReference type="GO" id="GO:0005524">
    <property type="term" value="F:ATP binding"/>
    <property type="evidence" value="ECO:0007669"/>
    <property type="project" value="InterPro"/>
</dbReference>
<dbReference type="RefSeq" id="WP_065902981.1">
    <property type="nucleotide sequence ID" value="NZ_CP014912.1"/>
</dbReference>
<dbReference type="InterPro" id="IPR020568">
    <property type="entry name" value="Ribosomal_Su5_D2-typ_SF"/>
</dbReference>
<accession>A0A1B2J0E4</accession>
<dbReference type="GO" id="GO:0004252">
    <property type="term" value="F:serine-type endopeptidase activity"/>
    <property type="evidence" value="ECO:0007669"/>
    <property type="project" value="InterPro"/>
</dbReference>
<evidence type="ECO:0000313" key="4">
    <source>
        <dbReference type="EMBL" id="ANZ67729.1"/>
    </source>
</evidence>
<dbReference type="Proteomes" id="UP000093267">
    <property type="component" value="Chromosome"/>
</dbReference>
<dbReference type="InterPro" id="IPR008269">
    <property type="entry name" value="Lon_proteolytic"/>
</dbReference>
<sequence length="349" mass="38287">MKNFLKKRATKVTLGVIVGVLVLVGLFWPLPYYIETPGSGTNLKSFVTIKSHPDKRPGEYMIMTVQLARARPITYALAKVLPYHEIDTEKSVTGGQSGATYMRMENFYMQSAINEAKAVAVKAAGDKVTKDYLGIYVMEVQKNSKFKGELKVGDTITKVNGRHFESAFGFQNYIRKQKVGKQLAVTYERDGVKHTVTEPLIKLSSGQPGIGIILTDNVKIKTSPKVSVDPGQIGGPSGGLMMSLQIYTQLTNTNLRHGRKIAGTGTINPDGSVGEIGGIDKKIVAAKKAGATIFFAPYIKPTKAVLKLEEHHETNYQLAKKTAKKVAPNMKVVPVTSFKQVVRYLETHK</sequence>
<feature type="domain" description="PDZ" evidence="3">
    <location>
        <begin position="128"/>
        <end position="197"/>
    </location>
</feature>
<dbReference type="SUPFAM" id="SSF50156">
    <property type="entry name" value="PDZ domain-like"/>
    <property type="match status" value="1"/>
</dbReference>
<dbReference type="PANTHER" id="PTHR10046">
    <property type="entry name" value="ATP DEPENDENT LON PROTEASE FAMILY MEMBER"/>
    <property type="match status" value="1"/>
</dbReference>
<name>A0A1B2J0E4_9LACO</name>
<feature type="domain" description="Lon proteolytic" evidence="2">
    <location>
        <begin position="235"/>
        <end position="297"/>
    </location>
</feature>
<evidence type="ECO:0000313" key="5">
    <source>
        <dbReference type="Proteomes" id="UP000093267"/>
    </source>
</evidence>